<comment type="caution">
    <text evidence="1">The sequence shown here is derived from an EMBL/GenBank/DDBJ whole genome shotgun (WGS) entry which is preliminary data.</text>
</comment>
<proteinExistence type="predicted"/>
<dbReference type="AlphaFoldDB" id="A0A8J5VRX4"/>
<reference evidence="1" key="2">
    <citation type="submission" date="2021-02" db="EMBL/GenBank/DDBJ databases">
        <authorList>
            <person name="Kimball J.A."/>
            <person name="Haas M.W."/>
            <person name="Macchietto M."/>
            <person name="Kono T."/>
            <person name="Duquette J."/>
            <person name="Shao M."/>
        </authorList>
    </citation>
    <scope>NUCLEOTIDE SEQUENCE</scope>
    <source>
        <tissue evidence="1">Fresh leaf tissue</tissue>
    </source>
</reference>
<evidence type="ECO:0000313" key="2">
    <source>
        <dbReference type="Proteomes" id="UP000729402"/>
    </source>
</evidence>
<sequence>MAQDQTYRVRATDVAAFAFARRAYVPFAWRLGGRAARVEASGVGGEGGAPRRAVMGEEDAGTLGSRRGWAGAGDRWWAVGAAPRRPIGTRDDVG</sequence>
<keyword evidence="2" id="KW-1185">Reference proteome</keyword>
<dbReference type="EMBL" id="JAAALK010000086">
    <property type="protein sequence ID" value="KAG8082232.1"/>
    <property type="molecule type" value="Genomic_DNA"/>
</dbReference>
<evidence type="ECO:0000313" key="1">
    <source>
        <dbReference type="EMBL" id="KAG8082232.1"/>
    </source>
</evidence>
<protein>
    <submittedName>
        <fullName evidence="1">Uncharacterized protein</fullName>
    </submittedName>
</protein>
<accession>A0A8J5VRX4</accession>
<name>A0A8J5VRX4_ZIZPA</name>
<reference evidence="1" key="1">
    <citation type="journal article" date="2021" name="bioRxiv">
        <title>Whole Genome Assembly and Annotation of Northern Wild Rice, Zizania palustris L., Supports a Whole Genome Duplication in the Zizania Genus.</title>
        <authorList>
            <person name="Haas M."/>
            <person name="Kono T."/>
            <person name="Macchietto M."/>
            <person name="Millas R."/>
            <person name="McGilp L."/>
            <person name="Shao M."/>
            <person name="Duquette J."/>
            <person name="Hirsch C.N."/>
            <person name="Kimball J."/>
        </authorList>
    </citation>
    <scope>NUCLEOTIDE SEQUENCE</scope>
    <source>
        <tissue evidence="1">Fresh leaf tissue</tissue>
    </source>
</reference>
<gene>
    <name evidence="1" type="ORF">GUJ93_ZPchr0014g47644</name>
</gene>
<dbReference type="Proteomes" id="UP000729402">
    <property type="component" value="Unassembled WGS sequence"/>
</dbReference>
<organism evidence="1 2">
    <name type="scientific">Zizania palustris</name>
    <name type="common">Northern wild rice</name>
    <dbReference type="NCBI Taxonomy" id="103762"/>
    <lineage>
        <taxon>Eukaryota</taxon>
        <taxon>Viridiplantae</taxon>
        <taxon>Streptophyta</taxon>
        <taxon>Embryophyta</taxon>
        <taxon>Tracheophyta</taxon>
        <taxon>Spermatophyta</taxon>
        <taxon>Magnoliopsida</taxon>
        <taxon>Liliopsida</taxon>
        <taxon>Poales</taxon>
        <taxon>Poaceae</taxon>
        <taxon>BOP clade</taxon>
        <taxon>Oryzoideae</taxon>
        <taxon>Oryzeae</taxon>
        <taxon>Zizaniinae</taxon>
        <taxon>Zizania</taxon>
    </lineage>
</organism>